<evidence type="ECO:0000256" key="3">
    <source>
        <dbReference type="ARBA" id="ARBA00022840"/>
    </source>
</evidence>
<comment type="similarity">
    <text evidence="4">Belongs to the DEAD box helicase family.</text>
</comment>
<gene>
    <name evidence="6" type="primary">Ddx51</name>
    <name evidence="6" type="ORF">AK812_SmicGene13972</name>
</gene>
<sequence length="730" mass="80225">MAEEPPEALLKLRALLAPEASGEAGPEAAEPEEVVPDWTRPIFVAPPPIYIKLEFTTAGLAKSMSKKWFKRTGESWARARCPFWLPVPLSTPMRKVLSQAGFDPLFPLLGRGCDVCVSAPTGQGKTLAYAVPILEALLHRLAPRVRAVVLLPTRDLAMQVCRVFDTLMRGLRRGRHNVAPIRLQTIGMKAMAQEQQLLSAGPTPDVVVCTPGRLAEHFFGRGAHLDLSALRWFVADEADRLLSQSYHRWLEVLFSATMTWDPRKLAALKLLRPLYFFSSRSGQHTTPAQLRQHWLRCAAAAKPLAVLHLLQQLLTRDGDDSSNAKVIVFCQSVNTAHRLTRLLQILWSLRGAYAARYSVLSAPERTPQLSSVNKFSAASADRMSEPGRLSEGLEARPALMIQNLFLSALAAGDARHQETVALVVMRNGAACQFCHLPHDGYAKPDKNQRGFLRKLDNQELLAYFLPKIRCKAEMLGIVSQASALVRLLEAQLDEDFGLSGLRSLNRTMGGGFTETFAFGGAAPKEQSGGEKCVLKEPSSPFALPYAVGISSWAAGGALNQVRILGNVLNIRRDYWPVTSGGDEKVPLTTSAGAEDGKLLMAWIVDGSRQKCDVVSSDMVKEEEPTLANETGDRQRLGNKSFRRSSNTWILYGVWTQCGERPPSEELAEEEQKTDDEVIPVAGPKGVSPPTQVAEFSSTLTPRERKVLLQRFRLGKVLVGSALVPSVFTND</sequence>
<keyword evidence="4" id="KW-0694">RNA-binding</keyword>
<dbReference type="InterPro" id="IPR014001">
    <property type="entry name" value="Helicase_ATP-bd"/>
</dbReference>
<evidence type="ECO:0000256" key="2">
    <source>
        <dbReference type="ARBA" id="ARBA00022801"/>
    </source>
</evidence>
<dbReference type="EC" id="3.6.4.13" evidence="4"/>
<dbReference type="PROSITE" id="PS51192">
    <property type="entry name" value="HELICASE_ATP_BIND_1"/>
    <property type="match status" value="1"/>
</dbReference>
<dbReference type="GO" id="GO:0005524">
    <property type="term" value="F:ATP binding"/>
    <property type="evidence" value="ECO:0007669"/>
    <property type="project" value="UniProtKB-UniRule"/>
</dbReference>
<proteinExistence type="inferred from homology"/>
<comment type="function">
    <text evidence="4">RNA helicase.</text>
</comment>
<feature type="domain" description="Helicase ATP-binding" evidence="5">
    <location>
        <begin position="106"/>
        <end position="276"/>
    </location>
</feature>
<keyword evidence="1 4" id="KW-0547">Nucleotide-binding</keyword>
<dbReference type="Proteomes" id="UP000186817">
    <property type="component" value="Unassembled WGS sequence"/>
</dbReference>
<dbReference type="SUPFAM" id="SSF52540">
    <property type="entry name" value="P-loop containing nucleoside triphosphate hydrolases"/>
    <property type="match status" value="2"/>
</dbReference>
<organism evidence="6 7">
    <name type="scientific">Symbiodinium microadriaticum</name>
    <name type="common">Dinoflagellate</name>
    <name type="synonym">Zooxanthella microadriatica</name>
    <dbReference type="NCBI Taxonomy" id="2951"/>
    <lineage>
        <taxon>Eukaryota</taxon>
        <taxon>Sar</taxon>
        <taxon>Alveolata</taxon>
        <taxon>Dinophyceae</taxon>
        <taxon>Suessiales</taxon>
        <taxon>Symbiodiniaceae</taxon>
        <taxon>Symbiodinium</taxon>
    </lineage>
</organism>
<dbReference type="Gene3D" id="3.40.50.300">
    <property type="entry name" value="P-loop containing nucleotide triphosphate hydrolases"/>
    <property type="match status" value="2"/>
</dbReference>
<evidence type="ECO:0000256" key="1">
    <source>
        <dbReference type="ARBA" id="ARBA00022741"/>
    </source>
</evidence>
<dbReference type="InterPro" id="IPR027417">
    <property type="entry name" value="P-loop_NTPase"/>
</dbReference>
<accession>A0A1Q9E6Q5</accession>
<keyword evidence="2 4" id="KW-0378">Hydrolase</keyword>
<name>A0A1Q9E6Q5_SYMMI</name>
<comment type="catalytic activity">
    <reaction evidence="4">
        <text>ATP + H2O = ADP + phosphate + H(+)</text>
        <dbReference type="Rhea" id="RHEA:13065"/>
        <dbReference type="ChEBI" id="CHEBI:15377"/>
        <dbReference type="ChEBI" id="CHEBI:15378"/>
        <dbReference type="ChEBI" id="CHEBI:30616"/>
        <dbReference type="ChEBI" id="CHEBI:43474"/>
        <dbReference type="ChEBI" id="CHEBI:456216"/>
        <dbReference type="EC" id="3.6.4.13"/>
    </reaction>
</comment>
<dbReference type="InterPro" id="IPR011545">
    <property type="entry name" value="DEAD/DEAH_box_helicase_dom"/>
</dbReference>
<keyword evidence="3 4" id="KW-0067">ATP-binding</keyword>
<dbReference type="AlphaFoldDB" id="A0A1Q9E6Q5"/>
<evidence type="ECO:0000313" key="7">
    <source>
        <dbReference type="Proteomes" id="UP000186817"/>
    </source>
</evidence>
<dbReference type="PANTHER" id="PTHR24031">
    <property type="entry name" value="RNA HELICASE"/>
    <property type="match status" value="1"/>
</dbReference>
<evidence type="ECO:0000256" key="4">
    <source>
        <dbReference type="RuleBase" id="RU365068"/>
    </source>
</evidence>
<dbReference type="GO" id="GO:0003723">
    <property type="term" value="F:RNA binding"/>
    <property type="evidence" value="ECO:0007669"/>
    <property type="project" value="UniProtKB-UniRule"/>
</dbReference>
<dbReference type="Pfam" id="PF00270">
    <property type="entry name" value="DEAD"/>
    <property type="match status" value="1"/>
</dbReference>
<keyword evidence="7" id="KW-1185">Reference proteome</keyword>
<evidence type="ECO:0000259" key="5">
    <source>
        <dbReference type="PROSITE" id="PS51192"/>
    </source>
</evidence>
<evidence type="ECO:0000313" key="6">
    <source>
        <dbReference type="EMBL" id="OLQ03091.1"/>
    </source>
</evidence>
<dbReference type="EMBL" id="LSRX01000246">
    <property type="protein sequence ID" value="OLQ03091.1"/>
    <property type="molecule type" value="Genomic_DNA"/>
</dbReference>
<comment type="domain">
    <text evidence="4">The Q motif is unique to and characteristic of the DEAD box family of RNA helicases and controls ATP binding and hydrolysis.</text>
</comment>
<dbReference type="GO" id="GO:0003724">
    <property type="term" value="F:RNA helicase activity"/>
    <property type="evidence" value="ECO:0007669"/>
    <property type="project" value="UniProtKB-EC"/>
</dbReference>
<keyword evidence="4 6" id="KW-0347">Helicase</keyword>
<reference evidence="6 7" key="1">
    <citation type="submission" date="2016-02" db="EMBL/GenBank/DDBJ databases">
        <title>Genome analysis of coral dinoflagellate symbionts highlights evolutionary adaptations to a symbiotic lifestyle.</title>
        <authorList>
            <person name="Aranda M."/>
            <person name="Li Y."/>
            <person name="Liew Y.J."/>
            <person name="Baumgarten S."/>
            <person name="Simakov O."/>
            <person name="Wilson M."/>
            <person name="Piel J."/>
            <person name="Ashoor H."/>
            <person name="Bougouffa S."/>
            <person name="Bajic V.B."/>
            <person name="Ryu T."/>
            <person name="Ravasi T."/>
            <person name="Bayer T."/>
            <person name="Micklem G."/>
            <person name="Kim H."/>
            <person name="Bhak J."/>
            <person name="Lajeunesse T.C."/>
            <person name="Voolstra C.R."/>
        </authorList>
    </citation>
    <scope>NUCLEOTIDE SEQUENCE [LARGE SCALE GENOMIC DNA]</scope>
    <source>
        <strain evidence="6 7">CCMP2467</strain>
    </source>
</reference>
<comment type="caution">
    <text evidence="6">The sequence shown here is derived from an EMBL/GenBank/DDBJ whole genome shotgun (WGS) entry which is preliminary data.</text>
</comment>
<dbReference type="GO" id="GO:0016787">
    <property type="term" value="F:hydrolase activity"/>
    <property type="evidence" value="ECO:0007669"/>
    <property type="project" value="UniProtKB-KW"/>
</dbReference>
<dbReference type="SMART" id="SM00487">
    <property type="entry name" value="DEXDc"/>
    <property type="match status" value="1"/>
</dbReference>
<dbReference type="OrthoDB" id="3370at2759"/>
<protein>
    <recommendedName>
        <fullName evidence="4">ATP-dependent RNA helicase</fullName>
        <ecNumber evidence="4">3.6.4.13</ecNumber>
    </recommendedName>
</protein>